<name>K9YYL0_DACS8</name>
<accession>K9YYL0</accession>
<keyword evidence="3" id="KW-1185">Reference proteome</keyword>
<dbReference type="Gene3D" id="2.60.40.3440">
    <property type="match status" value="1"/>
</dbReference>
<dbReference type="PATRIC" id="fig|13035.3.peg.3237"/>
<sequence>MQANNIILNAEGIETEPNDVFENAVLTELSSQNPGVFGVTGTIGDNTELSVSGLDVDLYRVQLDAGHLLTATIDTIDLESPIDSSILRVFDNKGNEFLIEPFFSEQLSNGETGIEFIADTSATYFIGASGFGNEEYNPIRAGSGGFGKQGDYNLSLEVTPRETTTETNDTIPNAIVLDEELISEGFSTSEFIGDNQNLNNPKLDVDLYRISLSEGESIGIDIDTPDTSDLQLILRVFNSNGGGVAFSNDSLGTGGVESSDPFLNFTAPASDEYYIGVSDFNNDFYSAFTAETGNAPGATGSYNIEITSTDVEFEASEEPTNDTLQTATALELGSGLSGVAVVDGKIGDHPDFTTVPGLDIDLYQVELEENEQIGIEVAAQAINSPLDAILRVFDSEGQQIAFNDDFRSRDPVIGLTVAKEGTYYIGISGVGNNDYNPREAGTGSEPFASTGEYSLTIFSFGEVEIEEGPEERNDTINTATETELSPDRLGSFRTEAFIGNNNDPNLSDFSLDVDLFKVELAADSLLTADINTADLELRSQLDSVIQIFNGDGELITFNDDENGNTSDSFIKFTPEESGTYYLGISGLGNNGDPQAENPEQAGYDPTVAGSGIPGASTGGYILELFLENVPVEDPTNDTIDGAVITGLNRDSAGSVTESGIVGDNLELAADSLDVDLYQVELQIGDELSVNVAAAVLESELDAYLRIFNAEGEEVAFDDDSGEFSDSQLTFIPKTNGTFYVGVSGFGNINYDETTAESGSEAGSTGEYELTLNLTPGTPVEAVADELSTNESIVLESNLLSNDSGEGLVITAVNESTDDLGVELTTDQGALLTVNEDGSFSYNPDGQFDDLENGETETDSFSYIVTDAVGQTAQTTATLTILGVTPEAVVDAIADELTTEEQTVVESNLLDNDTPAEALSVTAVNGNADNLATETTTRNGAIITLTEEGNLVYDPNGQFDELNQGQTATDSFTYSVTDDQGNTDQTTVTINIEGVTQFEEVRPTANNDIALTASGGTVTIDVLANDTANDQFGDLEIGDFQTSTTKGGTITLDESGEKFLYTADSDFSGEDSFTYTIANESSGIDQGTVNLTVNPSDPNVNVELELREFDQEPGLIIGEEFLVDVRFRDLLTENNSGEAVVSGYADIVFDPTRLQIIENDPEQDDDGFAVDGIIHAEDFNGFRKGTVNNVEGIVDETGGFFPGAAPGNLPDDNTVFTLHMKATGGGEARIMGTTALASNAGEANNSAITIISQLADQRSQTNFGGLEIESLTSNITAMEISTRFEDLEGNPIEKIKVDEEFNIVLAAKDLRSEGDKLGVFSAFADVNYDTILADVTSVEPVEPFASPVIDLNQAINDDEGLLNDIGGTKSSFTPIPANNSPQDFAIITATAKAQGNFEVTTDVGDEITSLNTLFGLDNDVNSGTRYFGNTLTIEQDTTTNPVGTPDLVIKEFDAEIDHVLGGETTVNLTIANEGDAASSGFQVEVLYYTADSIDQLSEEEPQVVKTLAFDELEAEGGEVNEQSEVSLPVETLLAEALEDDPSVFGQQRPIDDDGEEGFFESNNIDYLGVRIVNSESSGEEEEAFANNALNDTEGVNIDDIAFFPWDFVNSGEEGVSENQEDEIVSDKIVDFNDATAVFRNIGEVITEEVTEGNRFGLDLDRIDFDLDGAISPVDAVRVANRIGYEINPAIIEESVG</sequence>
<dbReference type="Proteomes" id="UP000010482">
    <property type="component" value="Chromosome"/>
</dbReference>
<evidence type="ECO:0000259" key="1">
    <source>
        <dbReference type="Pfam" id="PF04151"/>
    </source>
</evidence>
<dbReference type="KEGG" id="dsl:Dacsa_2839"/>
<reference evidence="2" key="1">
    <citation type="submission" date="2012-04" db="EMBL/GenBank/DDBJ databases">
        <title>Finished genome of Dactylococcopsis salina PCC 8305.</title>
        <authorList>
            <consortium name="US DOE Joint Genome Institute"/>
            <person name="Gugger M."/>
            <person name="Coursin T."/>
            <person name="Rippka R."/>
            <person name="Tandeau De Marsac N."/>
            <person name="Huntemann M."/>
            <person name="Wei C.-L."/>
            <person name="Han J."/>
            <person name="Detter J.C."/>
            <person name="Han C."/>
            <person name="Tapia R."/>
            <person name="Daligault H."/>
            <person name="Chen A."/>
            <person name="Krypides N."/>
            <person name="Mavromatis K."/>
            <person name="Markowitz V."/>
            <person name="Szeto E."/>
            <person name="Ivanova N."/>
            <person name="Ovchinnikova G."/>
            <person name="Pagani I."/>
            <person name="Pati A."/>
            <person name="Goodwin L."/>
            <person name="Peters L."/>
            <person name="Pitluck S."/>
            <person name="Woyke T."/>
            <person name="Kerfeld C."/>
        </authorList>
    </citation>
    <scope>NUCLEOTIDE SEQUENCE [LARGE SCALE GENOMIC DNA]</scope>
    <source>
        <strain evidence="2">PCC 8305</strain>
    </source>
</reference>
<dbReference type="OrthoDB" id="581389at2"/>
<dbReference type="Pfam" id="PF04151">
    <property type="entry name" value="PPC"/>
    <property type="match status" value="2"/>
</dbReference>
<dbReference type="InterPro" id="IPR007280">
    <property type="entry name" value="Peptidase_C_arc/bac"/>
</dbReference>
<protein>
    <submittedName>
        <fullName evidence="2">Pre-peptidase</fullName>
    </submittedName>
</protein>
<dbReference type="eggNOG" id="COG2931">
    <property type="taxonomic scope" value="Bacteria"/>
</dbReference>
<dbReference type="eggNOG" id="COG2834">
    <property type="taxonomic scope" value="Bacteria"/>
</dbReference>
<evidence type="ECO:0000313" key="2">
    <source>
        <dbReference type="EMBL" id="AFZ51400.1"/>
    </source>
</evidence>
<feature type="domain" description="Peptidase C-terminal archaeal/bacterial" evidence="1">
    <location>
        <begin position="512"/>
        <end position="586"/>
    </location>
</feature>
<dbReference type="Gene3D" id="2.60.120.380">
    <property type="match status" value="5"/>
</dbReference>
<dbReference type="EMBL" id="CP003944">
    <property type="protein sequence ID" value="AFZ51400.1"/>
    <property type="molecule type" value="Genomic_DNA"/>
</dbReference>
<dbReference type="Pfam" id="PF17963">
    <property type="entry name" value="Big_9"/>
    <property type="match status" value="3"/>
</dbReference>
<organism evidence="2 3">
    <name type="scientific">Dactylococcopsis salina (strain PCC 8305)</name>
    <name type="common">Myxobactron salinum</name>
    <dbReference type="NCBI Taxonomy" id="13035"/>
    <lineage>
        <taxon>Bacteria</taxon>
        <taxon>Bacillati</taxon>
        <taxon>Cyanobacteriota</taxon>
        <taxon>Cyanophyceae</taxon>
        <taxon>Nodosilineales</taxon>
        <taxon>Cymatolegaceae</taxon>
        <taxon>Dactylococcopsis</taxon>
    </lineage>
</organism>
<dbReference type="HOGENOM" id="CLU_241037_0_0_3"/>
<proteinExistence type="predicted"/>
<gene>
    <name evidence="2" type="ORF">Dacsa_2839</name>
</gene>
<feature type="domain" description="Peptidase C-terminal archaeal/bacterial" evidence="1">
    <location>
        <begin position="204"/>
        <end position="278"/>
    </location>
</feature>
<dbReference type="RefSeq" id="WP_015230380.1">
    <property type="nucleotide sequence ID" value="NC_019780.1"/>
</dbReference>
<dbReference type="STRING" id="13035.Dacsa_2839"/>
<dbReference type="eggNOG" id="COG2373">
    <property type="taxonomic scope" value="Bacteria"/>
</dbReference>
<evidence type="ECO:0000313" key="3">
    <source>
        <dbReference type="Proteomes" id="UP000010482"/>
    </source>
</evidence>